<comment type="similarity">
    <text evidence="3">Belongs to the GRAS family.</text>
</comment>
<sequence>MDTSIYDFIPTVNSQLKHIIPPLSPISPQTSVSSSTNHLYSSDDLPSQTGFYDLTQVLITPDPHVSTTSLLQTPLNGMDLNQHLNPQSHLSEDPLIFSDIALNYINSMLMEDDMDEKFEQYPENPALLAAQKPFLDILQSNSVPSPGRPPLPSIDSSESPDNSFADSLINYNCSSCDNDNSPFLVDNVNTWSFDLDQYFSLQTTTPNPLSVDYSSLSSISSANNDDTALDVLAFLDDSLKTQPVWQFNKGVEEANRFLPNEEKLIIDVEANRIFNSPPVNIIPEKIQENEKEKENEAAAHRGKKHVYTDDALDSKETRFNKQLANNPEESVLARDLLDKVLLCDGETCSKGVKELREALQHETAKHSNCNHSKSNGRTKGRRNRHSQKDVVDLTTLLSQCAQAVGTDDRRSATEFLKQLRQHSSVNGDANQRLAHYFADGLEARLAGTGSQIYQSFTMKPIASTDILRAYQLYHAASPFKKVSHFFSNQTVLDAAQNATTVHIIDYGIYHGFQWPCLIQRLSKRSGGPPKLRITGIDLPLSGFRPAERIEETGARLADYARTFNVPFEFKAIAARWESVKVEDLEIKKDELLVVNSLYRFKTLMDESVVVDSPRDTVLKTIRKMNPDVFIHGVVNGSYNTPFFVTRFREAIFHFSALFDMLETNVPKEDVHRQLLEKALFGREAINVISCEGLERVERPETYKQWQVRNLKAGLKQLPLNPEIMKKAREKVQSCYHKDFIIDEDNRWLLQGWKGRILFALSTWRPSHRVH</sequence>
<feature type="region of interest" description="Disordered" evidence="4">
    <location>
        <begin position="140"/>
        <end position="162"/>
    </location>
</feature>
<dbReference type="Proteomes" id="UP001151287">
    <property type="component" value="Unassembled WGS sequence"/>
</dbReference>
<accession>A0A9Q0CUA3</accession>
<feature type="region of interest" description="Leucine repeat II (LRII)" evidence="3">
    <location>
        <begin position="551"/>
        <end position="583"/>
    </location>
</feature>
<feature type="compositionally biased region" description="Basic residues" evidence="4">
    <location>
        <begin position="374"/>
        <end position="385"/>
    </location>
</feature>
<reference evidence="5" key="1">
    <citation type="journal article" date="2022" name="Cell">
        <title>Repeat-based holocentromeres influence genome architecture and karyotype evolution.</title>
        <authorList>
            <person name="Hofstatter P.G."/>
            <person name="Thangavel G."/>
            <person name="Lux T."/>
            <person name="Neumann P."/>
            <person name="Vondrak T."/>
            <person name="Novak P."/>
            <person name="Zhang M."/>
            <person name="Costa L."/>
            <person name="Castellani M."/>
            <person name="Scott A."/>
            <person name="Toegelov H."/>
            <person name="Fuchs J."/>
            <person name="Mata-Sucre Y."/>
            <person name="Dias Y."/>
            <person name="Vanzela A.L.L."/>
            <person name="Huettel B."/>
            <person name="Almeida C.C.S."/>
            <person name="Simkova H."/>
            <person name="Souza G."/>
            <person name="Pedrosa-Harand A."/>
            <person name="Macas J."/>
            <person name="Mayer K.F.X."/>
            <person name="Houben A."/>
            <person name="Marques A."/>
        </authorList>
    </citation>
    <scope>NUCLEOTIDE SEQUENCE</scope>
    <source>
        <strain evidence="5">RhyBre1mFocal</strain>
    </source>
</reference>
<proteinExistence type="inferred from homology"/>
<feature type="region of interest" description="Leucine repeat I (LRI)" evidence="3">
    <location>
        <begin position="391"/>
        <end position="451"/>
    </location>
</feature>
<evidence type="ECO:0008006" key="7">
    <source>
        <dbReference type="Google" id="ProtNLM"/>
    </source>
</evidence>
<gene>
    <name evidence="5" type="ORF">LUZ63_008698</name>
</gene>
<organism evidence="5 6">
    <name type="scientific">Rhynchospora breviuscula</name>
    <dbReference type="NCBI Taxonomy" id="2022672"/>
    <lineage>
        <taxon>Eukaryota</taxon>
        <taxon>Viridiplantae</taxon>
        <taxon>Streptophyta</taxon>
        <taxon>Embryophyta</taxon>
        <taxon>Tracheophyta</taxon>
        <taxon>Spermatophyta</taxon>
        <taxon>Magnoliopsida</taxon>
        <taxon>Liliopsida</taxon>
        <taxon>Poales</taxon>
        <taxon>Cyperaceae</taxon>
        <taxon>Cyperoideae</taxon>
        <taxon>Rhynchosporeae</taxon>
        <taxon>Rhynchospora</taxon>
    </lineage>
</organism>
<evidence type="ECO:0000313" key="6">
    <source>
        <dbReference type="Proteomes" id="UP001151287"/>
    </source>
</evidence>
<dbReference type="OrthoDB" id="47276at2759"/>
<name>A0A9Q0CUA3_9POAL</name>
<dbReference type="PANTHER" id="PTHR31636">
    <property type="entry name" value="OSJNBA0084A10.13 PROTEIN-RELATED"/>
    <property type="match status" value="1"/>
</dbReference>
<dbReference type="InterPro" id="IPR005202">
    <property type="entry name" value="TF_GRAS"/>
</dbReference>
<protein>
    <recommendedName>
        <fullName evidence="7">Scarecrow-like protein 9</fullName>
    </recommendedName>
</protein>
<evidence type="ECO:0000256" key="2">
    <source>
        <dbReference type="ARBA" id="ARBA00023163"/>
    </source>
</evidence>
<keyword evidence="1" id="KW-0805">Transcription regulation</keyword>
<feature type="region of interest" description="Disordered" evidence="4">
    <location>
        <begin position="362"/>
        <end position="385"/>
    </location>
</feature>
<dbReference type="AlphaFoldDB" id="A0A9Q0CUA3"/>
<feature type="short sequence motif" description="VHIID" evidence="3">
    <location>
        <begin position="501"/>
        <end position="505"/>
    </location>
</feature>
<feature type="region of interest" description="VHIID" evidence="3">
    <location>
        <begin position="470"/>
        <end position="535"/>
    </location>
</feature>
<evidence type="ECO:0000256" key="4">
    <source>
        <dbReference type="SAM" id="MobiDB-lite"/>
    </source>
</evidence>
<dbReference type="PROSITE" id="PS50985">
    <property type="entry name" value="GRAS"/>
    <property type="match status" value="1"/>
</dbReference>
<evidence type="ECO:0000256" key="3">
    <source>
        <dbReference type="PROSITE-ProRule" id="PRU01191"/>
    </source>
</evidence>
<evidence type="ECO:0000256" key="1">
    <source>
        <dbReference type="ARBA" id="ARBA00023015"/>
    </source>
</evidence>
<evidence type="ECO:0000313" key="5">
    <source>
        <dbReference type="EMBL" id="KAJ1700186.1"/>
    </source>
</evidence>
<dbReference type="EMBL" id="JAMQYH010000002">
    <property type="protein sequence ID" value="KAJ1700186.1"/>
    <property type="molecule type" value="Genomic_DNA"/>
</dbReference>
<feature type="region of interest" description="SAW" evidence="3">
    <location>
        <begin position="689"/>
        <end position="764"/>
    </location>
</feature>
<keyword evidence="2" id="KW-0804">Transcription</keyword>
<keyword evidence="6" id="KW-1185">Reference proteome</keyword>
<comment type="caution">
    <text evidence="3">Lacks conserved residue(s) required for the propagation of feature annotation.</text>
</comment>
<dbReference type="Pfam" id="PF03514">
    <property type="entry name" value="GRAS"/>
    <property type="match status" value="1"/>
</dbReference>
<comment type="caution">
    <text evidence="5">The sequence shown here is derived from an EMBL/GenBank/DDBJ whole genome shotgun (WGS) entry which is preliminary data.</text>
</comment>